<dbReference type="EMBL" id="AC159410">
    <property type="protein sequence ID" value="AAX69476.1"/>
    <property type="molecule type" value="Genomic_DNA"/>
</dbReference>
<dbReference type="RefSeq" id="XP_844589.1">
    <property type="nucleotide sequence ID" value="XM_839496.1"/>
</dbReference>
<reference evidence="4" key="1">
    <citation type="journal article" date="2005" name="Science">
        <title>Comparative genomics of trypanosomatid parasitic protozoa.</title>
        <authorList>
            <person name="El-Sayed N.M."/>
            <person name="Myler P.J."/>
            <person name="Blandin G."/>
            <person name="Berriman M."/>
            <person name="Crabtree J."/>
            <person name="Aggarwal G."/>
            <person name="Caler E."/>
            <person name="Renauld H."/>
            <person name="Worthey E.A."/>
            <person name="Hertz-Fowler C."/>
            <person name="Ghedin E."/>
            <person name="Peacock C."/>
            <person name="Bartholomeu D.C."/>
            <person name="Haas B.J."/>
            <person name="Tran A.N."/>
            <person name="Wortman J.R."/>
            <person name="Alsmark U.C."/>
            <person name="Angiuoli S."/>
            <person name="Anupama A."/>
            <person name="Badger J."/>
            <person name="Bringaud F."/>
            <person name="Cadag E."/>
            <person name="Carlton J.M."/>
            <person name="Cerqueira G.C."/>
            <person name="Creasy T."/>
            <person name="Delcher A.L."/>
            <person name="Djikeng A."/>
            <person name="Embley T.M."/>
            <person name="Hauser C."/>
            <person name="Ivens A.C."/>
            <person name="Kummerfeld S.K."/>
            <person name="Pereira-Leal J.B."/>
            <person name="Nilsson D."/>
            <person name="Peterson J."/>
            <person name="Salzberg S.L."/>
            <person name="Shallom J."/>
            <person name="Silva J.C."/>
            <person name="Sundaram J."/>
            <person name="Westenberger S."/>
            <person name="White O."/>
            <person name="Melville S.E."/>
            <person name="Donelson J.E."/>
            <person name="Andersson B."/>
            <person name="Stuart K.D."/>
            <person name="Hall N."/>
        </authorList>
    </citation>
    <scope>NUCLEOTIDE SEQUENCE</scope>
    <source>
        <strain evidence="4">927/4 GUTat10.1</strain>
    </source>
</reference>
<keyword evidence="2" id="KW-1133">Transmembrane helix</keyword>
<evidence type="ECO:0000313" key="4">
    <source>
        <dbReference type="EMBL" id="AAZ11030.1"/>
    </source>
</evidence>
<keyword evidence="2" id="KW-0472">Membrane</keyword>
<dbReference type="VEuPathDB" id="TriTrypDB:Tb927.4.4390"/>
<dbReference type="EMBL" id="CP000067">
    <property type="protein sequence ID" value="AAZ11030.1"/>
    <property type="molecule type" value="Genomic_DNA"/>
</dbReference>
<keyword evidence="5" id="KW-1185">Reference proteome</keyword>
<protein>
    <recommendedName>
        <fullName evidence="6">T. brucei spp.-specific protein</fullName>
    </recommendedName>
</protein>
<evidence type="ECO:0000313" key="5">
    <source>
        <dbReference type="Proteomes" id="UP000008524"/>
    </source>
</evidence>
<dbReference type="InParanoid" id="Q57Y43"/>
<name>Q57Y43_TRYB2</name>
<sequence>MEDVNRQNHNDSQKRHEYPGRSGENEPSHNQSPLREGESGYRKALCRISLQQMITRPLLQNYNRREVSGNIDVYTYIYIYYIIQVARGDVLRGASQGAQSLQHGNRHINTSLCTYVCLLPPSLFTWNVFHHVRLFLQPLQYLNNILCVVTYLFSSFSFSLFLTMVAFFASMSVVAPNETIIGLR</sequence>
<dbReference type="KEGG" id="tbr:Tb927.4.4390"/>
<evidence type="ECO:0000256" key="1">
    <source>
        <dbReference type="SAM" id="MobiDB-lite"/>
    </source>
</evidence>
<accession>D6XEJ7</accession>
<dbReference type="GO" id="GO:0097014">
    <property type="term" value="C:ciliary plasm"/>
    <property type="evidence" value="ECO:0000314"/>
    <property type="project" value="GeneDB"/>
</dbReference>
<dbReference type="AlphaFoldDB" id="Q57Y43"/>
<evidence type="ECO:0000313" key="3">
    <source>
        <dbReference type="EMBL" id="AAX69476.1"/>
    </source>
</evidence>
<dbReference type="GO" id="GO:0005737">
    <property type="term" value="C:cytoplasm"/>
    <property type="evidence" value="ECO:0000314"/>
    <property type="project" value="GeneDB"/>
</dbReference>
<proteinExistence type="predicted"/>
<keyword evidence="2" id="KW-0812">Transmembrane</keyword>
<feature type="transmembrane region" description="Helical" evidence="2">
    <location>
        <begin position="149"/>
        <end position="175"/>
    </location>
</feature>
<dbReference type="GO" id="GO:0031981">
    <property type="term" value="C:nuclear lumen"/>
    <property type="evidence" value="ECO:0000314"/>
    <property type="project" value="GeneDB"/>
</dbReference>
<reference evidence="4 5" key="2">
    <citation type="journal article" date="2005" name="Science">
        <title>The genome of the African trypanosome Trypanosoma brucei.</title>
        <authorList>
            <person name="Berriman M."/>
            <person name="Ghedin E."/>
            <person name="Hertz-Fowler C."/>
            <person name="Blandin G."/>
            <person name="Renauld H."/>
            <person name="Bartholomeu D.C."/>
            <person name="Lennard N.J."/>
            <person name="Caler E."/>
            <person name="Hamlin N.E."/>
            <person name="Haas B."/>
            <person name="Bohme U."/>
            <person name="Hannick L."/>
            <person name="Aslett M.A."/>
            <person name="Shallom J."/>
            <person name="Marcello L."/>
            <person name="Hou L."/>
            <person name="Wickstead B."/>
            <person name="Alsmark U.C."/>
            <person name="Arrowsmith C."/>
            <person name="Atkin R.J."/>
            <person name="Barron A.J."/>
            <person name="Bringaud F."/>
            <person name="Brooks K."/>
            <person name="Carrington M."/>
            <person name="Cherevach I."/>
            <person name="Chillingworth T.J."/>
            <person name="Churcher C."/>
            <person name="Clark L.N."/>
            <person name="Corton C.H."/>
            <person name="Cronin A."/>
            <person name="Davies R.M."/>
            <person name="Doggett J."/>
            <person name="Djikeng A."/>
            <person name="Feldblyum T."/>
            <person name="Field M.C."/>
            <person name="Fraser A."/>
            <person name="Goodhead I."/>
            <person name="Hance Z."/>
            <person name="Harper D."/>
            <person name="Harris B.R."/>
            <person name="Hauser H."/>
            <person name="Hostetler J."/>
            <person name="Ivens A."/>
            <person name="Jagels K."/>
            <person name="Johnson D."/>
            <person name="Johnson J."/>
            <person name="Jones K."/>
            <person name="Kerhornou A.X."/>
            <person name="Koo H."/>
            <person name="Larke N."/>
            <person name="Landfear S."/>
            <person name="Larkin C."/>
            <person name="Leech V."/>
            <person name="Line A."/>
            <person name="Lord A."/>
            <person name="Macleod A."/>
            <person name="Mooney P.J."/>
            <person name="Moule S."/>
            <person name="Martin D.M."/>
            <person name="Morgan G.W."/>
            <person name="Mungall K."/>
            <person name="Norbertczak H."/>
            <person name="Ormond D."/>
            <person name="Pai G."/>
            <person name="Peacock C.S."/>
            <person name="Peterson J."/>
            <person name="Quail M.A."/>
            <person name="Rabbinowitsch E."/>
            <person name="Rajandream M.A."/>
            <person name="Reitter C."/>
            <person name="Salzberg S.L."/>
            <person name="Sanders M."/>
            <person name="Schobel S."/>
            <person name="Sharp S."/>
            <person name="Simmonds M."/>
            <person name="Simpson A.J."/>
            <person name="Tallon L."/>
            <person name="Turner C.M."/>
            <person name="Tait A."/>
            <person name="Tivey A.R."/>
            <person name="Van Aken S."/>
            <person name="Walker D."/>
            <person name="Wanless D."/>
            <person name="Wang S."/>
            <person name="White B."/>
            <person name="White O."/>
            <person name="Whitehead S."/>
            <person name="Woodward J."/>
            <person name="Wortman J."/>
            <person name="Adams M.D."/>
            <person name="Embley T.M."/>
            <person name="Gull K."/>
            <person name="Ullu E."/>
            <person name="Barry J.D."/>
            <person name="Fairlamb A.H."/>
            <person name="Opperdoes F."/>
            <person name="Barrell B.G."/>
            <person name="Donelson J.E."/>
            <person name="Hall N."/>
            <person name="Fraser C.M."/>
            <person name="Melville S.E."/>
            <person name="El-Sayed N.M."/>
        </authorList>
    </citation>
    <scope>NUCLEOTIDE SEQUENCE [LARGE SCALE GENOMIC DNA]</scope>
    <source>
        <strain evidence="4 5">927/4 GUTat10.1</strain>
    </source>
</reference>
<evidence type="ECO:0008006" key="6">
    <source>
        <dbReference type="Google" id="ProtNLM"/>
    </source>
</evidence>
<accession>Q57Y43</accession>
<dbReference type="Proteomes" id="UP000008524">
    <property type="component" value="Chromosome 4"/>
</dbReference>
<evidence type="ECO:0000256" key="2">
    <source>
        <dbReference type="SAM" id="Phobius"/>
    </source>
</evidence>
<reference evidence="3" key="3">
    <citation type="submission" date="2005-04" db="EMBL/GenBank/DDBJ databases">
        <title>.</title>
        <authorList>
            <person name="Ghedin E."/>
            <person name="Blandin G."/>
            <person name="Bartholomeu D."/>
            <person name="Caler E."/>
            <person name="Haas B."/>
            <person name="Hannick L."/>
            <person name="Shallom J."/>
            <person name="Hou L."/>
            <person name="Djikeng A."/>
            <person name="Feldblyum T."/>
            <person name="Hostetler J."/>
            <person name="Johnson J."/>
            <person name="Jones K."/>
            <person name="Koo H.L."/>
            <person name="Larkin C."/>
            <person name="Pai G."/>
            <person name="Peterson J."/>
            <person name="Khalak H.G."/>
            <person name="Salzberg S."/>
            <person name="Simpson A.J."/>
            <person name="Tallon L."/>
            <person name="Van Aken S."/>
            <person name="Wanless D."/>
            <person name="White O."/>
            <person name="Wortman J."/>
            <person name="Fraser C.M."/>
            <person name="El-Sayed N.M.A."/>
        </authorList>
    </citation>
    <scope>NUCLEOTIDE SEQUENCE</scope>
    <source>
        <strain evidence="3">GUTat10.1</strain>
    </source>
</reference>
<dbReference type="GeneID" id="3656971"/>
<feature type="compositionally biased region" description="Basic and acidic residues" evidence="1">
    <location>
        <begin position="1"/>
        <end position="27"/>
    </location>
</feature>
<dbReference type="PaxDb" id="5691-AAZ11030"/>
<gene>
    <name evidence="4" type="primary">Tb04.1D20.20</name>
    <name evidence="3" type="ORF">Tb927.4.4390</name>
</gene>
<organism evidence="3 5">
    <name type="scientific">Trypanosoma brucei brucei (strain 927/4 GUTat10.1)</name>
    <dbReference type="NCBI Taxonomy" id="185431"/>
    <lineage>
        <taxon>Eukaryota</taxon>
        <taxon>Discoba</taxon>
        <taxon>Euglenozoa</taxon>
        <taxon>Kinetoplastea</taxon>
        <taxon>Metakinetoplastina</taxon>
        <taxon>Trypanosomatida</taxon>
        <taxon>Trypanosomatidae</taxon>
        <taxon>Trypanosoma</taxon>
    </lineage>
</organism>
<feature type="region of interest" description="Disordered" evidence="1">
    <location>
        <begin position="1"/>
        <end position="36"/>
    </location>
</feature>
<reference evidence="4" key="4">
    <citation type="submission" date="2005-04" db="EMBL/GenBank/DDBJ databases">
        <title>Sequencing, closure, and annotation of Trypanosoma brucei chromosomes 2 through 8.</title>
        <authorList>
            <person name="Ghedin E."/>
            <person name="Blandin G."/>
            <person name="Bartholomeu D."/>
            <person name="Caler E."/>
            <person name="Haas B."/>
            <person name="Hannick L."/>
            <person name="Shallom J."/>
            <person name="Hou L."/>
            <person name="Djikeng A."/>
            <person name="Feldblyum T."/>
            <person name="Hostetler J."/>
            <person name="Johnson J."/>
            <person name="Jones K."/>
            <person name="Koo H.L."/>
            <person name="Larkin C."/>
            <person name="Pai G."/>
            <person name="Peterson J."/>
            <person name="Khalak H.G."/>
            <person name="Salzberg S."/>
            <person name="Simpson A.J."/>
            <person name="Tallon L."/>
            <person name="Van Aken S."/>
            <person name="Wanless D."/>
            <person name="White O."/>
            <person name="Wortman J."/>
            <person name="Fraser C.M."/>
            <person name="El-Sayed N.M.A."/>
        </authorList>
    </citation>
    <scope>NUCLEOTIDE SEQUENCE</scope>
    <source>
        <strain evidence="4">927/4 GUTat10.1</strain>
    </source>
</reference>